<keyword evidence="1" id="KW-1133">Transmembrane helix</keyword>
<keyword evidence="1" id="KW-0812">Transmembrane</keyword>
<evidence type="ECO:0000313" key="3">
    <source>
        <dbReference type="Proteomes" id="UP001370348"/>
    </source>
</evidence>
<sequence length="506" mass="55490">MNQAPKNMDPAAAAEVLRQKLTQPDKPMTVADASVASGLALRDAEAGLTWLTQEYRGHLRVTEDGDLVHVFPHGFTKPWESREALSLFIERAGRALAGAGRFVVRAWLLIAMASYALLFVGLIVALMFARSGSSDNRDTGWGVNLFAVLVRAMADALFWTFHPFSPVYIAGTYDAPSFAAPASWSRHRGEHDVPFYEKINRFVFGPPVPAPDPHAMRGRLLEEIRAQKGRIGLADVMRVTGLPREHADPLMARLMLDYEGTVEVGEQGGILYRFEALRRTAEGGPAAADQLWAPAPRRPRPAWEMPNELPPLTGNSEGANIAIAALNAFNLLASSWVIAHGLTLSNIGLVLSRQMDPDRLRHVPLVLPNDGLPIAFGLVPLMFSLVLFALPAVRAFLRTRKEKSVARENARLAILREILARAPSKVPVPDEALRTAYRVATGEEPTSQQITARVVELGGDVDVGPQGEVRYRFADLEAEAEALEEDRARASEREARLGRVVFASDE</sequence>
<feature type="transmembrane region" description="Helical" evidence="1">
    <location>
        <begin position="331"/>
        <end position="352"/>
    </location>
</feature>
<dbReference type="Proteomes" id="UP001370348">
    <property type="component" value="Chromosome"/>
</dbReference>
<keyword evidence="1" id="KW-0472">Membrane</keyword>
<evidence type="ECO:0008006" key="4">
    <source>
        <dbReference type="Google" id="ProtNLM"/>
    </source>
</evidence>
<protein>
    <recommendedName>
        <fullName evidence="4">DUF2207 domain-containing protein</fullName>
    </recommendedName>
</protein>
<dbReference type="PANTHER" id="PTHR47380">
    <property type="entry name" value="OS02G0533000 PROTEIN"/>
    <property type="match status" value="1"/>
</dbReference>
<dbReference type="PANTHER" id="PTHR47380:SF4">
    <property type="entry name" value="OS02G0533000 PROTEIN"/>
    <property type="match status" value="1"/>
</dbReference>
<keyword evidence="3" id="KW-1185">Reference proteome</keyword>
<name>A0ABZ2M3G9_9BACT</name>
<dbReference type="InterPro" id="IPR044200">
    <property type="entry name" value="At5g03900-like"/>
</dbReference>
<accession>A0ABZ2M3G9</accession>
<feature type="transmembrane region" description="Helical" evidence="1">
    <location>
        <begin position="141"/>
        <end position="161"/>
    </location>
</feature>
<evidence type="ECO:0000256" key="1">
    <source>
        <dbReference type="SAM" id="Phobius"/>
    </source>
</evidence>
<feature type="transmembrane region" description="Helical" evidence="1">
    <location>
        <begin position="106"/>
        <end position="129"/>
    </location>
</feature>
<reference evidence="2 3" key="1">
    <citation type="submission" date="2021-12" db="EMBL/GenBank/DDBJ databases">
        <title>Discovery of the Pendulisporaceae a myxobacterial family with distinct sporulation behavior and unique specialized metabolism.</title>
        <authorList>
            <person name="Garcia R."/>
            <person name="Popoff A."/>
            <person name="Bader C.D."/>
            <person name="Loehr J."/>
            <person name="Walesch S."/>
            <person name="Walt C."/>
            <person name="Boldt J."/>
            <person name="Bunk B."/>
            <person name="Haeckl F.J.F.P.J."/>
            <person name="Gunesch A.P."/>
            <person name="Birkelbach J."/>
            <person name="Nuebel U."/>
            <person name="Pietschmann T."/>
            <person name="Bach T."/>
            <person name="Mueller R."/>
        </authorList>
    </citation>
    <scope>NUCLEOTIDE SEQUENCE [LARGE SCALE GENOMIC DNA]</scope>
    <source>
        <strain evidence="2 3">MSr11954</strain>
    </source>
</reference>
<feature type="transmembrane region" description="Helical" evidence="1">
    <location>
        <begin position="372"/>
        <end position="397"/>
    </location>
</feature>
<dbReference type="EMBL" id="CP089984">
    <property type="protein sequence ID" value="WXB15957.1"/>
    <property type="molecule type" value="Genomic_DNA"/>
</dbReference>
<dbReference type="RefSeq" id="WP_394825588.1">
    <property type="nucleotide sequence ID" value="NZ_CP089984.1"/>
</dbReference>
<organism evidence="2 3">
    <name type="scientific">Pendulispora albinea</name>
    <dbReference type="NCBI Taxonomy" id="2741071"/>
    <lineage>
        <taxon>Bacteria</taxon>
        <taxon>Pseudomonadati</taxon>
        <taxon>Myxococcota</taxon>
        <taxon>Myxococcia</taxon>
        <taxon>Myxococcales</taxon>
        <taxon>Sorangiineae</taxon>
        <taxon>Pendulisporaceae</taxon>
        <taxon>Pendulispora</taxon>
    </lineage>
</organism>
<proteinExistence type="predicted"/>
<evidence type="ECO:0000313" key="2">
    <source>
        <dbReference type="EMBL" id="WXB15957.1"/>
    </source>
</evidence>
<gene>
    <name evidence="2" type="ORF">LZC94_01510</name>
</gene>